<evidence type="ECO:0000256" key="1">
    <source>
        <dbReference type="SAM" id="MobiDB-lite"/>
    </source>
</evidence>
<comment type="caution">
    <text evidence="3">The sequence shown here is derived from an EMBL/GenBank/DDBJ whole genome shotgun (WGS) entry which is preliminary data.</text>
</comment>
<name>A0A9X3N0V9_9ACTN</name>
<feature type="transmembrane region" description="Helical" evidence="2">
    <location>
        <begin position="32"/>
        <end position="51"/>
    </location>
</feature>
<keyword evidence="2" id="KW-0812">Transmembrane</keyword>
<dbReference type="AlphaFoldDB" id="A0A9X3N0V9"/>
<accession>A0A9X3N0V9</accession>
<gene>
    <name evidence="3" type="ORF">OM076_33670</name>
</gene>
<sequence>MRGSLFGIAGLLLAAAVLLAFAGDSVALKAVAIALFGVACVVAVSLMFFVVGRSEDEEREASKPTPPPDPHAGEAARRSRPRPPRRPT</sequence>
<dbReference type="EMBL" id="JAPDOD010000044">
    <property type="protein sequence ID" value="MDA0165266.1"/>
    <property type="molecule type" value="Genomic_DNA"/>
</dbReference>
<keyword evidence="4" id="KW-1185">Reference proteome</keyword>
<feature type="region of interest" description="Disordered" evidence="1">
    <location>
        <begin position="55"/>
        <end position="88"/>
    </location>
</feature>
<feature type="compositionally biased region" description="Basic residues" evidence="1">
    <location>
        <begin position="78"/>
        <end position="88"/>
    </location>
</feature>
<protein>
    <submittedName>
        <fullName evidence="3">Uncharacterized protein</fullName>
    </submittedName>
</protein>
<evidence type="ECO:0000256" key="2">
    <source>
        <dbReference type="SAM" id="Phobius"/>
    </source>
</evidence>
<organism evidence="3 4">
    <name type="scientific">Solirubrobacter ginsenosidimutans</name>
    <dbReference type="NCBI Taxonomy" id="490573"/>
    <lineage>
        <taxon>Bacteria</taxon>
        <taxon>Bacillati</taxon>
        <taxon>Actinomycetota</taxon>
        <taxon>Thermoleophilia</taxon>
        <taxon>Solirubrobacterales</taxon>
        <taxon>Solirubrobacteraceae</taxon>
        <taxon>Solirubrobacter</taxon>
    </lineage>
</organism>
<dbReference type="Proteomes" id="UP001149140">
    <property type="component" value="Unassembled WGS sequence"/>
</dbReference>
<dbReference type="RefSeq" id="WP_270044523.1">
    <property type="nucleotide sequence ID" value="NZ_JAPDOD010000044.1"/>
</dbReference>
<keyword evidence="2" id="KW-0472">Membrane</keyword>
<proteinExistence type="predicted"/>
<reference evidence="3" key="1">
    <citation type="submission" date="2022-10" db="EMBL/GenBank/DDBJ databases">
        <title>The WGS of Solirubrobacter ginsenosidimutans DSM 21036.</title>
        <authorList>
            <person name="Jiang Z."/>
        </authorList>
    </citation>
    <scope>NUCLEOTIDE SEQUENCE</scope>
    <source>
        <strain evidence="3">DSM 21036</strain>
    </source>
</reference>
<evidence type="ECO:0000313" key="3">
    <source>
        <dbReference type="EMBL" id="MDA0165266.1"/>
    </source>
</evidence>
<evidence type="ECO:0000313" key="4">
    <source>
        <dbReference type="Proteomes" id="UP001149140"/>
    </source>
</evidence>
<keyword evidence="2" id="KW-1133">Transmembrane helix</keyword>